<name>A0A6J4VLM9_9DEIN</name>
<feature type="non-terminal residue" evidence="2">
    <location>
        <position position="57"/>
    </location>
</feature>
<organism evidence="2">
    <name type="scientific">uncultured Truepera sp</name>
    <dbReference type="NCBI Taxonomy" id="543023"/>
    <lineage>
        <taxon>Bacteria</taxon>
        <taxon>Thermotogati</taxon>
        <taxon>Deinococcota</taxon>
        <taxon>Deinococci</taxon>
        <taxon>Trueperales</taxon>
        <taxon>Trueperaceae</taxon>
        <taxon>Truepera</taxon>
        <taxon>environmental samples</taxon>
    </lineage>
</organism>
<gene>
    <name evidence="2" type="ORF">AVDCRST_MAG86-2980</name>
</gene>
<evidence type="ECO:0000256" key="1">
    <source>
        <dbReference type="SAM" id="MobiDB-lite"/>
    </source>
</evidence>
<sequence length="57" mass="6821">WTRKRLTLRRLETSSIASSRVCAGREGELPTRRCSRATSSRARRFIPQHDLLRRRRR</sequence>
<dbReference type="AlphaFoldDB" id="A0A6J4VLM9"/>
<feature type="non-terminal residue" evidence="2">
    <location>
        <position position="1"/>
    </location>
</feature>
<dbReference type="EMBL" id="CADCWP010000271">
    <property type="protein sequence ID" value="CAA9582396.1"/>
    <property type="molecule type" value="Genomic_DNA"/>
</dbReference>
<reference evidence="2" key="1">
    <citation type="submission" date="2020-02" db="EMBL/GenBank/DDBJ databases">
        <authorList>
            <person name="Meier V. D."/>
        </authorList>
    </citation>
    <scope>NUCLEOTIDE SEQUENCE</scope>
    <source>
        <strain evidence="2">AVDCRST_MAG86</strain>
    </source>
</reference>
<evidence type="ECO:0000313" key="2">
    <source>
        <dbReference type="EMBL" id="CAA9582396.1"/>
    </source>
</evidence>
<accession>A0A6J4VLM9</accession>
<protein>
    <submittedName>
        <fullName evidence="2">Uncharacterized protein</fullName>
    </submittedName>
</protein>
<feature type="compositionally biased region" description="Basic residues" evidence="1">
    <location>
        <begin position="41"/>
        <end position="57"/>
    </location>
</feature>
<feature type="region of interest" description="Disordered" evidence="1">
    <location>
        <begin position="27"/>
        <end position="57"/>
    </location>
</feature>
<proteinExistence type="predicted"/>